<gene>
    <name evidence="1" type="ORF">GMES_1200</name>
</gene>
<proteinExistence type="predicted"/>
<sequence>MRNTNKAPSQFTKVYKRESKSPFDDHCTMLWLASATCSAENNLDLGYERYIYVHKDNAGKVVGISISKQLLAEHPEFESRYLDDITMYAFLLLYVEEIAAFCEFFKEEFTDMFLIPPGDYFAISEQYWFEKISNA</sequence>
<dbReference type="RefSeq" id="WP_006991650.1">
    <property type="nucleotide sequence ID" value="NZ_BAEP01000023.1"/>
</dbReference>
<organism evidence="1 2">
    <name type="scientific">Paraglaciecola mesophila KMM 241</name>
    <dbReference type="NCBI Taxonomy" id="1128912"/>
    <lineage>
        <taxon>Bacteria</taxon>
        <taxon>Pseudomonadati</taxon>
        <taxon>Pseudomonadota</taxon>
        <taxon>Gammaproteobacteria</taxon>
        <taxon>Alteromonadales</taxon>
        <taxon>Alteromonadaceae</taxon>
        <taxon>Paraglaciecola</taxon>
    </lineage>
</organism>
<evidence type="ECO:0000313" key="1">
    <source>
        <dbReference type="EMBL" id="GAC23499.1"/>
    </source>
</evidence>
<dbReference type="EMBL" id="BAEP01000023">
    <property type="protein sequence ID" value="GAC23499.1"/>
    <property type="molecule type" value="Genomic_DNA"/>
</dbReference>
<protein>
    <submittedName>
        <fullName evidence="1">Uncharacterized protein</fullName>
    </submittedName>
</protein>
<dbReference type="OrthoDB" id="6304525at2"/>
<dbReference type="eggNOG" id="ENOG5032SYN">
    <property type="taxonomic scope" value="Bacteria"/>
</dbReference>
<name>K6XSA4_9ALTE</name>
<dbReference type="AlphaFoldDB" id="K6XSA4"/>
<dbReference type="Proteomes" id="UP000006263">
    <property type="component" value="Unassembled WGS sequence"/>
</dbReference>
<reference evidence="1 2" key="1">
    <citation type="journal article" date="2017" name="Antonie Van Leeuwenhoek">
        <title>Rhizobium rhizosphaerae sp. nov., a novel species isolated from rice rhizosphere.</title>
        <authorList>
            <person name="Zhao J.J."/>
            <person name="Zhang J."/>
            <person name="Zhang R.J."/>
            <person name="Zhang C.W."/>
            <person name="Yin H.Q."/>
            <person name="Zhang X.X."/>
        </authorList>
    </citation>
    <scope>NUCLEOTIDE SEQUENCE [LARGE SCALE GENOMIC DNA]</scope>
    <source>
        <strain evidence="1 2">KMM 241</strain>
    </source>
</reference>
<evidence type="ECO:0000313" key="2">
    <source>
        <dbReference type="Proteomes" id="UP000006263"/>
    </source>
</evidence>
<comment type="caution">
    <text evidence="1">The sequence shown here is derived from an EMBL/GenBank/DDBJ whole genome shotgun (WGS) entry which is preliminary data.</text>
</comment>
<accession>K6XSA4</accession>